<evidence type="ECO:0000256" key="2">
    <source>
        <dbReference type="SAM" id="SignalP"/>
    </source>
</evidence>
<reference evidence="3 4" key="1">
    <citation type="submission" date="2019-07" db="EMBL/GenBank/DDBJ databases">
        <title>Whole genome shotgun sequence of Cyclobacterium qasimii NBRC 106168.</title>
        <authorList>
            <person name="Hosoyama A."/>
            <person name="Uohara A."/>
            <person name="Ohji S."/>
            <person name="Ichikawa N."/>
        </authorList>
    </citation>
    <scope>NUCLEOTIDE SEQUENCE [LARGE SCALE GENOMIC DNA]</scope>
    <source>
        <strain evidence="3 4">NBRC 106168</strain>
    </source>
</reference>
<organism evidence="3 4">
    <name type="scientific">Cyclobacterium qasimii</name>
    <dbReference type="NCBI Taxonomy" id="1350429"/>
    <lineage>
        <taxon>Bacteria</taxon>
        <taxon>Pseudomonadati</taxon>
        <taxon>Bacteroidota</taxon>
        <taxon>Cytophagia</taxon>
        <taxon>Cytophagales</taxon>
        <taxon>Cyclobacteriaceae</taxon>
        <taxon>Cyclobacterium</taxon>
    </lineage>
</organism>
<accession>A0A512CJ44</accession>
<sequence>MRRTLLLIITICLSFYSADAQSCSSIEEWDILITNEFPNVDTNTINSGGKTSNRILYNLYSDKYFIPFSNKSFEKLSFNSGVKTWKKLRNCRSKNKYQNLKNIGWITHFGLSPLSNEIAFNQVKKKSGEINNLRGEYNRIVNKFESGDVSYDELIRYKKLANTSFNSLMPSEVDHFLKLILENESTIANKSLLQSANQYTLREGNLNTLNDLENFKQLNQKMYAQANDDTRKVVTTILSDKKSAVLEVLMQNESNRLRQIGSGEIGLVNINSFFKNFENLYSKYQNYNSVNILYQDVVIGKTKIVSDLKENVSNKIANAKTPNQINDIESKYLSNTNKEDQMIVLINNYLLARKNTILNQIEVDRLKAELEARNKRLKETETKLAQLEKAVEIIDNYHRAIGGMVNLKNIKSTNYTMTPEINQDLSVFEVSGLNDFEMNTTEMRVEKSIFSSSLFKAYDKDGNLLKLQKIFYDGKGARSIRRSFPGGVSYPSLEHVEKEFENKDGLFSFENYKTSKFIKEVSYLGFETIEKIKYHKITYQTYNAYFGWRTGYAYFDVETHLLKIIKAWSPSNKEGWNYFENYKEVDGIKVPTRVYIGVNKYWVKVVTEFNMKNLPSNTFTYDF</sequence>
<evidence type="ECO:0000256" key="1">
    <source>
        <dbReference type="SAM" id="Coils"/>
    </source>
</evidence>
<feature type="chain" id="PRO_5022226611" evidence="2">
    <location>
        <begin position="21"/>
        <end position="623"/>
    </location>
</feature>
<evidence type="ECO:0000313" key="3">
    <source>
        <dbReference type="EMBL" id="GEO24205.1"/>
    </source>
</evidence>
<keyword evidence="4" id="KW-1185">Reference proteome</keyword>
<feature type="coiled-coil region" evidence="1">
    <location>
        <begin position="360"/>
        <end position="397"/>
    </location>
</feature>
<name>A0A512CJ44_9BACT</name>
<dbReference type="EMBL" id="BJYV01000050">
    <property type="protein sequence ID" value="GEO24205.1"/>
    <property type="molecule type" value="Genomic_DNA"/>
</dbReference>
<dbReference type="Proteomes" id="UP000321301">
    <property type="component" value="Unassembled WGS sequence"/>
</dbReference>
<keyword evidence="1" id="KW-0175">Coiled coil</keyword>
<dbReference type="RefSeq" id="WP_020890813.1">
    <property type="nucleotide sequence ID" value="NZ_BJYV01000050.1"/>
</dbReference>
<comment type="caution">
    <text evidence="3">The sequence shown here is derived from an EMBL/GenBank/DDBJ whole genome shotgun (WGS) entry which is preliminary data.</text>
</comment>
<keyword evidence="2" id="KW-0732">Signal</keyword>
<dbReference type="AlphaFoldDB" id="A0A512CJ44"/>
<evidence type="ECO:0000313" key="4">
    <source>
        <dbReference type="Proteomes" id="UP000321301"/>
    </source>
</evidence>
<proteinExistence type="predicted"/>
<feature type="signal peptide" evidence="2">
    <location>
        <begin position="1"/>
        <end position="20"/>
    </location>
</feature>
<gene>
    <name evidence="3" type="ORF">CQA01_47390</name>
</gene>
<protein>
    <submittedName>
        <fullName evidence="3">Uncharacterized protein</fullName>
    </submittedName>
</protein>